<keyword evidence="1" id="KW-0175">Coiled coil</keyword>
<reference evidence="5 6" key="1">
    <citation type="submission" date="2017-06" db="EMBL/GenBank/DDBJ databases">
        <authorList>
            <person name="Kim H.J."/>
            <person name="Triplett B.A."/>
        </authorList>
    </citation>
    <scope>NUCLEOTIDE SEQUENCE [LARGE SCALE GENOMIC DNA]</scope>
    <source>
        <strain evidence="5 6">CGMCC 4.1858</strain>
    </source>
</reference>
<feature type="domain" description="DUF2786" evidence="3">
    <location>
        <begin position="537"/>
        <end position="576"/>
    </location>
</feature>
<evidence type="ECO:0000256" key="2">
    <source>
        <dbReference type="SAM" id="MobiDB-lite"/>
    </source>
</evidence>
<name>A0A239KPY7_9ACTN</name>
<evidence type="ECO:0000259" key="3">
    <source>
        <dbReference type="Pfam" id="PF10979"/>
    </source>
</evidence>
<evidence type="ECO:0000256" key="1">
    <source>
        <dbReference type="SAM" id="Coils"/>
    </source>
</evidence>
<feature type="region of interest" description="Disordered" evidence="2">
    <location>
        <begin position="759"/>
        <end position="781"/>
    </location>
</feature>
<feature type="coiled-coil region" evidence="1">
    <location>
        <begin position="538"/>
        <end position="565"/>
    </location>
</feature>
<feature type="domain" description="DUF7168" evidence="4">
    <location>
        <begin position="600"/>
        <end position="709"/>
    </location>
</feature>
<dbReference type="OrthoDB" id="5145833at2"/>
<dbReference type="Pfam" id="PF10979">
    <property type="entry name" value="DUF2786"/>
    <property type="match status" value="1"/>
</dbReference>
<feature type="compositionally biased region" description="Gly residues" evidence="2">
    <location>
        <begin position="507"/>
        <end position="521"/>
    </location>
</feature>
<evidence type="ECO:0000259" key="4">
    <source>
        <dbReference type="Pfam" id="PF23771"/>
    </source>
</evidence>
<proteinExistence type="predicted"/>
<evidence type="ECO:0000313" key="6">
    <source>
        <dbReference type="Proteomes" id="UP000198280"/>
    </source>
</evidence>
<dbReference type="EMBL" id="FZOF01000016">
    <property type="protein sequence ID" value="SNT19244.1"/>
    <property type="molecule type" value="Genomic_DNA"/>
</dbReference>
<keyword evidence="6" id="KW-1185">Reference proteome</keyword>
<organism evidence="5 6">
    <name type="scientific">Actinacidiphila glaucinigra</name>
    <dbReference type="NCBI Taxonomy" id="235986"/>
    <lineage>
        <taxon>Bacteria</taxon>
        <taxon>Bacillati</taxon>
        <taxon>Actinomycetota</taxon>
        <taxon>Actinomycetes</taxon>
        <taxon>Kitasatosporales</taxon>
        <taxon>Streptomycetaceae</taxon>
        <taxon>Actinacidiphila</taxon>
    </lineage>
</organism>
<gene>
    <name evidence="5" type="ORF">SAMN05216252_11652</name>
</gene>
<evidence type="ECO:0008006" key="7">
    <source>
        <dbReference type="Google" id="ProtNLM"/>
    </source>
</evidence>
<dbReference type="InterPro" id="IPR055592">
    <property type="entry name" value="DUF7168"/>
</dbReference>
<dbReference type="AlphaFoldDB" id="A0A239KPY7"/>
<dbReference type="InterPro" id="IPR024498">
    <property type="entry name" value="DUF2786"/>
</dbReference>
<protein>
    <recommendedName>
        <fullName evidence="7">DUF2786 domain-containing protein</fullName>
    </recommendedName>
</protein>
<dbReference type="Pfam" id="PF23771">
    <property type="entry name" value="DUF7168"/>
    <property type="match status" value="1"/>
</dbReference>
<dbReference type="Proteomes" id="UP000198280">
    <property type="component" value="Unassembled WGS sequence"/>
</dbReference>
<evidence type="ECO:0000313" key="5">
    <source>
        <dbReference type="EMBL" id="SNT19244.1"/>
    </source>
</evidence>
<sequence>MTDNRADGPSAVEFRQARKEWIESRIQDLANVLESAGPDLYKLLPADLGERRLAAAVTVARVATDEARARPVTETVRLLERLIPGGHRHDLTGAARALRSRLATCGEQAVWSWNAAAWEEMALWWWRRHQPRTGDPARDFAEWRSRWSAEIPWNGDIDEPEQAPRQHGRTLVTPGEFFASEPEPLRLLAHAVLRSPRTAAAVEDAVLLREEHLQGAGHLRWLAEQQACTDQLEAWRKAQQATGSEATRAFLAELSETVKRYAMLVLQPVVDALSACERALLNGSRPDAHRNASDYLDMFLDWQVQSDEDAWCDGAPSADLVRQAREHHERGETTWQGMRGSVPVWYHIVTSPKEKAAALAYSGRPSASVVRVRTGDDNVTVPGPSLFEGFFDEADESADWYPHPGIDVPYEPDSAFDLCALLALAQLGHARLEFLTVHPDGTVRTLRSVRAHVREDDAKAYRRWALAALADLVPDPEDLADLLADEEESSDNADGTTGSDGKKGPGSDTGPGGIHSPGPGGATSPRRTANGALPPELLGKVRALLRKAEDQAATEEEARAFLAKATELMAKYGIEQAMLEDLDRPAGPMDKVVEVHPPYAKEMRRLLSWIAGAMRCRSVYPGGKTHRHRVHLFGFEGDIQASEVLFASLRLQMLDGADRADRLHRPAAEDARAYKRSWMLGFIREVTDRVKAAHEAARASAEHEQKAAEGTERSSRSVALVLADRSTLVTAHLNDRYPKLGKTRPTKFKGTGYWQGRVDGRRADIGGPTIVPDTPTEQLVD</sequence>
<feature type="region of interest" description="Disordered" evidence="2">
    <location>
        <begin position="486"/>
        <end position="534"/>
    </location>
</feature>
<dbReference type="RefSeq" id="WP_089226507.1">
    <property type="nucleotide sequence ID" value="NZ_FZOF01000016.1"/>
</dbReference>
<accession>A0A239KPY7</accession>